<name>A0A4P6EW05_9BACL</name>
<dbReference type="NCBIfam" id="NF047773">
    <property type="entry name" value="phas_rel_Lepto"/>
    <property type="match status" value="1"/>
</dbReference>
<dbReference type="AlphaFoldDB" id="A0A4P6EW05"/>
<dbReference type="KEGG" id="pprt:ET464_13080"/>
<dbReference type="RefSeq" id="WP_129441560.1">
    <property type="nucleotide sequence ID" value="NZ_CP035492.1"/>
</dbReference>
<dbReference type="EMBL" id="CP035492">
    <property type="protein sequence ID" value="QAY67194.1"/>
    <property type="molecule type" value="Genomic_DNA"/>
</dbReference>
<protein>
    <recommendedName>
        <fullName evidence="3">Polyhydroxyalkanoate synthesis regulator</fullName>
    </recommendedName>
</protein>
<evidence type="ECO:0008006" key="3">
    <source>
        <dbReference type="Google" id="ProtNLM"/>
    </source>
</evidence>
<keyword evidence="2" id="KW-1185">Reference proteome</keyword>
<evidence type="ECO:0000313" key="1">
    <source>
        <dbReference type="EMBL" id="QAY67194.1"/>
    </source>
</evidence>
<dbReference type="OrthoDB" id="191894at2"/>
<accession>A0A4P6EW05</accession>
<sequence>MKDLINKMISLGYGVAETSKEQIEKLVDELVKKGEISRAESMGLVNDIMVKAGEAQRKAMDSIRDAVASVAAELQLATKEDVERLERKIDALSGNLNETEG</sequence>
<gene>
    <name evidence="1" type="ORF">ET464_13080</name>
</gene>
<proteinExistence type="predicted"/>
<evidence type="ECO:0000313" key="2">
    <source>
        <dbReference type="Proteomes" id="UP000293568"/>
    </source>
</evidence>
<organism evidence="1 2">
    <name type="scientific">Paenibacillus protaetiae</name>
    <dbReference type="NCBI Taxonomy" id="2509456"/>
    <lineage>
        <taxon>Bacteria</taxon>
        <taxon>Bacillati</taxon>
        <taxon>Bacillota</taxon>
        <taxon>Bacilli</taxon>
        <taxon>Bacillales</taxon>
        <taxon>Paenibacillaceae</taxon>
        <taxon>Paenibacillus</taxon>
    </lineage>
</organism>
<reference evidence="1 2" key="1">
    <citation type="submission" date="2019-01" db="EMBL/GenBank/DDBJ databases">
        <title>Genome sequencing of strain FW100M-2.</title>
        <authorList>
            <person name="Heo J."/>
            <person name="Kim S.-J."/>
            <person name="Kim J.-S."/>
            <person name="Hong S.-B."/>
            <person name="Kwon S.-W."/>
        </authorList>
    </citation>
    <scope>NUCLEOTIDE SEQUENCE [LARGE SCALE GENOMIC DNA]</scope>
    <source>
        <strain evidence="1 2">FW100M-2</strain>
    </source>
</reference>
<dbReference type="Proteomes" id="UP000293568">
    <property type="component" value="Chromosome"/>
</dbReference>